<reference evidence="3 5" key="2">
    <citation type="journal article" date="2016" name="Front. Microbiol.">
        <title>Industrial Acetogenic Biocatalysts: A Comparative Metabolic and Genomic Analysis.</title>
        <authorList>
            <person name="Bengelsdorf F."/>
            <person name="Poehlein A."/>
            <person name="Sonja S."/>
            <person name="Erz C."/>
            <person name="Hummel T."/>
            <person name="Hoffmeister S."/>
            <person name="Daniel R."/>
            <person name="Durre P."/>
        </authorList>
    </citation>
    <scope>NUCLEOTIDE SEQUENCE [LARGE SCALE GENOMIC DNA]</scope>
    <source>
        <strain evidence="3 5">PTA-10522</strain>
    </source>
</reference>
<evidence type="ECO:0000313" key="5">
    <source>
        <dbReference type="Proteomes" id="UP000093694"/>
    </source>
</evidence>
<keyword evidence="1" id="KW-0812">Transmembrane</keyword>
<name>A0A166TNL7_9CLOT</name>
<keyword evidence="1" id="KW-0472">Membrane</keyword>
<dbReference type="Proteomes" id="UP000093694">
    <property type="component" value="Unassembled WGS sequence"/>
</dbReference>
<sequence>MDKNNRPYGGTNIHHMVLVSNQNKKFMNSIGLLPIYLNVIYFLK</sequence>
<keyword evidence="5" id="KW-1185">Reference proteome</keyword>
<evidence type="ECO:0000313" key="4">
    <source>
        <dbReference type="Proteomes" id="UP000077384"/>
    </source>
</evidence>
<feature type="transmembrane region" description="Helical" evidence="1">
    <location>
        <begin position="26"/>
        <end position="43"/>
    </location>
</feature>
<evidence type="ECO:0000313" key="3">
    <source>
        <dbReference type="EMBL" id="OBR95237.1"/>
    </source>
</evidence>
<reference evidence="2 4" key="1">
    <citation type="journal article" date="2015" name="Biotechnol. Bioeng.">
        <title>Genome sequence and phenotypic characterization of Caulobacter segnis.</title>
        <authorList>
            <person name="Patel S."/>
            <person name="Fletcher B."/>
            <person name="Scott D.C."/>
            <person name="Ely B."/>
        </authorList>
    </citation>
    <scope>NUCLEOTIDE SEQUENCE [LARGE SCALE GENOMIC DNA]</scope>
    <source>
        <strain evidence="2 4">PS02</strain>
    </source>
</reference>
<protein>
    <submittedName>
        <fullName evidence="2">Uncharacterized protein</fullName>
    </submittedName>
</protein>
<evidence type="ECO:0000256" key="1">
    <source>
        <dbReference type="SAM" id="Phobius"/>
    </source>
</evidence>
<accession>A0A166TNL7</accession>
<dbReference type="AlphaFoldDB" id="A0A166TNL7"/>
<dbReference type="EMBL" id="LITQ01000009">
    <property type="protein sequence ID" value="OAA93908.1"/>
    <property type="molecule type" value="Genomic_DNA"/>
</dbReference>
<organism evidence="2 4">
    <name type="scientific">Clostridium coskatii</name>
    <dbReference type="NCBI Taxonomy" id="1705578"/>
    <lineage>
        <taxon>Bacteria</taxon>
        <taxon>Bacillati</taxon>
        <taxon>Bacillota</taxon>
        <taxon>Clostridia</taxon>
        <taxon>Eubacteriales</taxon>
        <taxon>Clostridiaceae</taxon>
        <taxon>Clostridium</taxon>
    </lineage>
</organism>
<gene>
    <name evidence="3" type="ORF">CLCOS_15610</name>
    <name evidence="2" type="ORF">WX73_03818</name>
</gene>
<comment type="caution">
    <text evidence="2">The sequence shown here is derived from an EMBL/GenBank/DDBJ whole genome shotgun (WGS) entry which is preliminary data.</text>
</comment>
<dbReference type="Proteomes" id="UP000077384">
    <property type="component" value="Unassembled WGS sequence"/>
</dbReference>
<evidence type="ECO:0000313" key="2">
    <source>
        <dbReference type="EMBL" id="OAA93908.1"/>
    </source>
</evidence>
<dbReference type="EMBL" id="LROR01000038">
    <property type="protein sequence ID" value="OBR95237.1"/>
    <property type="molecule type" value="Genomic_DNA"/>
</dbReference>
<keyword evidence="1" id="KW-1133">Transmembrane helix</keyword>
<proteinExistence type="predicted"/>